<dbReference type="GO" id="GO:0046872">
    <property type="term" value="F:metal ion binding"/>
    <property type="evidence" value="ECO:0007669"/>
    <property type="project" value="UniProtKB-KW"/>
</dbReference>
<dbReference type="SUPFAM" id="SSF52242">
    <property type="entry name" value="Cobalamin (vitamin B12)-binding domain"/>
    <property type="match status" value="1"/>
</dbReference>
<dbReference type="InterPro" id="IPR036594">
    <property type="entry name" value="Meth_synthase_dom"/>
</dbReference>
<dbReference type="InterPro" id="IPR036724">
    <property type="entry name" value="Cobalamin-bd_sf"/>
</dbReference>
<dbReference type="EMBL" id="SOKU01000314">
    <property type="protein sequence ID" value="TES84541.1"/>
    <property type="molecule type" value="Genomic_DNA"/>
</dbReference>
<dbReference type="SMART" id="SM01018">
    <property type="entry name" value="B12-binding_2"/>
    <property type="match status" value="1"/>
</dbReference>
<dbReference type="GO" id="GO:0031419">
    <property type="term" value="F:cobalamin binding"/>
    <property type="evidence" value="ECO:0007669"/>
    <property type="project" value="InterPro"/>
</dbReference>
<dbReference type="InterPro" id="IPR050554">
    <property type="entry name" value="Met_Synthase/Corrinoid"/>
</dbReference>
<dbReference type="AlphaFoldDB" id="A0A523QGF8"/>
<sequence length="211" mass="22204">MVELGEVAEKLISGKADEVRSLVKEALDEGQDVSKILNEGLVAGMSVVGDKFKKNEFYVPEVLIAARAMKAGMELLNPILLEKNIKGVGTMVLGTVRGDLHDIGKNLVGMMLEGAGFEVIDLGVDVASEKFIQAAKEKNANLVGLSALLTTTMLAMKDVTQAVEKEGLKGKVKVMIGGAPITQDYADEIGADGYAPDAASAVDTAKELLKG</sequence>
<dbReference type="PANTHER" id="PTHR45833">
    <property type="entry name" value="METHIONINE SYNTHASE"/>
    <property type="match status" value="1"/>
</dbReference>
<evidence type="ECO:0000259" key="4">
    <source>
        <dbReference type="PROSITE" id="PS51332"/>
    </source>
</evidence>
<dbReference type="Proteomes" id="UP000320781">
    <property type="component" value="Unassembled WGS sequence"/>
</dbReference>
<dbReference type="PROSITE" id="PS51332">
    <property type="entry name" value="B12_BINDING"/>
    <property type="match status" value="1"/>
</dbReference>
<evidence type="ECO:0000313" key="7">
    <source>
        <dbReference type="Proteomes" id="UP000320781"/>
    </source>
</evidence>
<comment type="caution">
    <text evidence="6">The sequence shown here is derived from an EMBL/GenBank/DDBJ whole genome shotgun (WGS) entry which is preliminary data.</text>
</comment>
<dbReference type="GO" id="GO:0050667">
    <property type="term" value="P:homocysteine metabolic process"/>
    <property type="evidence" value="ECO:0007669"/>
    <property type="project" value="TreeGrafter"/>
</dbReference>
<evidence type="ECO:0000256" key="2">
    <source>
        <dbReference type="ARBA" id="ARBA00022723"/>
    </source>
</evidence>
<keyword evidence="3" id="KW-0170">Cobalt</keyword>
<comment type="similarity">
    <text evidence="1">Belongs to the methylamine corrinoid protein family.</text>
</comment>
<dbReference type="Pfam" id="PF02310">
    <property type="entry name" value="B12-binding"/>
    <property type="match status" value="1"/>
</dbReference>
<dbReference type="Gene3D" id="3.40.50.280">
    <property type="entry name" value="Cobalamin-binding domain"/>
    <property type="match status" value="1"/>
</dbReference>
<keyword evidence="2" id="KW-0479">Metal-binding</keyword>
<feature type="domain" description="B12-binding N-terminal" evidence="5">
    <location>
        <begin position="1"/>
        <end position="88"/>
    </location>
</feature>
<evidence type="ECO:0000256" key="1">
    <source>
        <dbReference type="ARBA" id="ARBA00010854"/>
    </source>
</evidence>
<protein>
    <submittedName>
        <fullName evidence="6">Cobalamin-binding protein</fullName>
    </submittedName>
</protein>
<organism evidence="6 7">
    <name type="scientific">Aerophobetes bacterium</name>
    <dbReference type="NCBI Taxonomy" id="2030807"/>
    <lineage>
        <taxon>Bacteria</taxon>
        <taxon>Candidatus Aerophobota</taxon>
    </lineage>
</organism>
<evidence type="ECO:0000259" key="5">
    <source>
        <dbReference type="PROSITE" id="PS51337"/>
    </source>
</evidence>
<dbReference type="GO" id="GO:0046653">
    <property type="term" value="P:tetrahydrofolate metabolic process"/>
    <property type="evidence" value="ECO:0007669"/>
    <property type="project" value="TreeGrafter"/>
</dbReference>
<gene>
    <name evidence="6" type="ORF">E3J95_06445</name>
</gene>
<evidence type="ECO:0000256" key="3">
    <source>
        <dbReference type="ARBA" id="ARBA00023285"/>
    </source>
</evidence>
<dbReference type="GO" id="GO:0008705">
    <property type="term" value="F:methionine synthase activity"/>
    <property type="evidence" value="ECO:0007669"/>
    <property type="project" value="TreeGrafter"/>
</dbReference>
<dbReference type="PROSITE" id="PS51337">
    <property type="entry name" value="B12_BINDING_NTER"/>
    <property type="match status" value="1"/>
</dbReference>
<dbReference type="CDD" id="cd02070">
    <property type="entry name" value="corrinoid_protein_B12-BD"/>
    <property type="match status" value="1"/>
</dbReference>
<dbReference type="PANTHER" id="PTHR45833:SF1">
    <property type="entry name" value="METHIONINE SYNTHASE"/>
    <property type="match status" value="1"/>
</dbReference>
<feature type="domain" description="B12-binding" evidence="4">
    <location>
        <begin position="88"/>
        <end position="211"/>
    </location>
</feature>
<dbReference type="Gene3D" id="1.10.1240.10">
    <property type="entry name" value="Methionine synthase domain"/>
    <property type="match status" value="1"/>
</dbReference>
<dbReference type="SUPFAM" id="SSF47644">
    <property type="entry name" value="Methionine synthase domain"/>
    <property type="match status" value="1"/>
</dbReference>
<dbReference type="InterPro" id="IPR006158">
    <property type="entry name" value="Cobalamin-bd"/>
</dbReference>
<dbReference type="FunFam" id="3.40.50.280:FF:000003">
    <property type="entry name" value="Dimethylamine methyltransferase corrinoid protein"/>
    <property type="match status" value="1"/>
</dbReference>
<dbReference type="Pfam" id="PF02607">
    <property type="entry name" value="B12-binding_2"/>
    <property type="match status" value="1"/>
</dbReference>
<evidence type="ECO:0000313" key="6">
    <source>
        <dbReference type="EMBL" id="TES84541.1"/>
    </source>
</evidence>
<dbReference type="InterPro" id="IPR003759">
    <property type="entry name" value="Cbl-bd_cap"/>
</dbReference>
<name>A0A523QGF8_UNCAE</name>
<dbReference type="GO" id="GO:0005829">
    <property type="term" value="C:cytosol"/>
    <property type="evidence" value="ECO:0007669"/>
    <property type="project" value="TreeGrafter"/>
</dbReference>
<accession>A0A523QGF8</accession>
<reference evidence="6 7" key="1">
    <citation type="submission" date="2019-03" db="EMBL/GenBank/DDBJ databases">
        <title>Metabolic potential of uncultured bacteria and archaea associated with petroleum seepage in deep-sea sediments.</title>
        <authorList>
            <person name="Dong X."/>
            <person name="Hubert C."/>
        </authorList>
    </citation>
    <scope>NUCLEOTIDE SEQUENCE [LARGE SCALE GENOMIC DNA]</scope>
    <source>
        <strain evidence="6">E44_bin92</strain>
    </source>
</reference>
<proteinExistence type="inferred from homology"/>